<feature type="non-terminal residue" evidence="2">
    <location>
        <position position="406"/>
    </location>
</feature>
<evidence type="ECO:0000313" key="3">
    <source>
        <dbReference type="Proteomes" id="UP001221757"/>
    </source>
</evidence>
<evidence type="ECO:0000313" key="2">
    <source>
        <dbReference type="EMBL" id="KAJ7672040.1"/>
    </source>
</evidence>
<dbReference type="EMBL" id="JARKIE010000169">
    <property type="protein sequence ID" value="KAJ7672040.1"/>
    <property type="molecule type" value="Genomic_DNA"/>
</dbReference>
<reference evidence="2" key="1">
    <citation type="submission" date="2023-03" db="EMBL/GenBank/DDBJ databases">
        <title>Massive genome expansion in bonnet fungi (Mycena s.s.) driven by repeated elements and novel gene families across ecological guilds.</title>
        <authorList>
            <consortium name="Lawrence Berkeley National Laboratory"/>
            <person name="Harder C.B."/>
            <person name="Miyauchi S."/>
            <person name="Viragh M."/>
            <person name="Kuo A."/>
            <person name="Thoen E."/>
            <person name="Andreopoulos B."/>
            <person name="Lu D."/>
            <person name="Skrede I."/>
            <person name="Drula E."/>
            <person name="Henrissat B."/>
            <person name="Morin E."/>
            <person name="Kohler A."/>
            <person name="Barry K."/>
            <person name="LaButti K."/>
            <person name="Morin E."/>
            <person name="Salamov A."/>
            <person name="Lipzen A."/>
            <person name="Mereny Z."/>
            <person name="Hegedus B."/>
            <person name="Baldrian P."/>
            <person name="Stursova M."/>
            <person name="Weitz H."/>
            <person name="Taylor A."/>
            <person name="Grigoriev I.V."/>
            <person name="Nagy L.G."/>
            <person name="Martin F."/>
            <person name="Kauserud H."/>
        </authorList>
    </citation>
    <scope>NUCLEOTIDE SEQUENCE</scope>
    <source>
        <strain evidence="2">CBHHK067</strain>
    </source>
</reference>
<feature type="compositionally biased region" description="Basic and acidic residues" evidence="1">
    <location>
        <begin position="1"/>
        <end position="10"/>
    </location>
</feature>
<keyword evidence="3" id="KW-1185">Reference proteome</keyword>
<comment type="caution">
    <text evidence="2">The sequence shown here is derived from an EMBL/GenBank/DDBJ whole genome shotgun (WGS) entry which is preliminary data.</text>
</comment>
<proteinExistence type="predicted"/>
<name>A0AAD7GAU2_MYCRO</name>
<organism evidence="2 3">
    <name type="scientific">Mycena rosella</name>
    <name type="common">Pink bonnet</name>
    <name type="synonym">Agaricus rosellus</name>
    <dbReference type="NCBI Taxonomy" id="1033263"/>
    <lineage>
        <taxon>Eukaryota</taxon>
        <taxon>Fungi</taxon>
        <taxon>Dikarya</taxon>
        <taxon>Basidiomycota</taxon>
        <taxon>Agaricomycotina</taxon>
        <taxon>Agaricomycetes</taxon>
        <taxon>Agaricomycetidae</taxon>
        <taxon>Agaricales</taxon>
        <taxon>Marasmiineae</taxon>
        <taxon>Mycenaceae</taxon>
        <taxon>Mycena</taxon>
    </lineage>
</organism>
<gene>
    <name evidence="2" type="ORF">B0H17DRAFT_1141324</name>
</gene>
<feature type="region of interest" description="Disordered" evidence="1">
    <location>
        <begin position="1"/>
        <end position="43"/>
    </location>
</feature>
<evidence type="ECO:0000256" key="1">
    <source>
        <dbReference type="SAM" id="MobiDB-lite"/>
    </source>
</evidence>
<accession>A0AAD7GAU2</accession>
<sequence length="406" mass="44223">MESCPFRDWDREWDDGIEPEGKPELPADADADGAAGRTQEEGKEVGYRALRGASASSRLRLVSRRRELAWRSSFGVGGDIVIDGHSLPANVLEIVALCRRSSLRVDCRFCAPASLIRLPPQRGLHGVINSLSEPPATITTLKPYGCFLEDYLFQLTSKCGIGARTCFNHRVFPFSDAVSWANYRSPALTFIGTLYASRTGFCASLVFLDLSLSFVPGVQTKVLSSRYVGTRIQALNFGSLLPDSRISSATFESVQLVAVSSQVNVRFDSLSILASRMEVGIDQKFPFCRNGSYPIFLSPRQSLFLTSTVNSGQVKVHGLARQSHHAILSHRSIPRGLVHTTIAAPSSDTVLTPVGYRASNTFHLIPEGGRVAHVGSDIHIFDKKGNVVEIATPTTSTAAPVESNWL</sequence>
<dbReference type="AlphaFoldDB" id="A0AAD7GAU2"/>
<protein>
    <submittedName>
        <fullName evidence="2">Uncharacterized protein</fullName>
    </submittedName>
</protein>
<dbReference type="Proteomes" id="UP001221757">
    <property type="component" value="Unassembled WGS sequence"/>
</dbReference>